<dbReference type="AlphaFoldDB" id="A0A2A6CHP3"/>
<keyword evidence="2" id="KW-1185">Reference proteome</keyword>
<accession>A0A2A6CHP3</accession>
<protein>
    <submittedName>
        <fullName evidence="1">Uncharacterized protein</fullName>
    </submittedName>
</protein>
<sequence>MKAGNANYSDAGDPCSLPSLVSQHRHLRLGRIKPTYAPRLHGAFLLGSFFGGVLEGAGMLPEWFAKFIYMTSSLLTISIFLLFFIHVAAPPGQGQEEDVPLEATE</sequence>
<gene>
    <name evidence="1" type="primary">WBGene00276407</name>
</gene>
<evidence type="ECO:0000313" key="2">
    <source>
        <dbReference type="Proteomes" id="UP000005239"/>
    </source>
</evidence>
<name>A0A2A6CHP3_PRIPA</name>
<reference evidence="2" key="1">
    <citation type="journal article" date="2008" name="Nat. Genet.">
        <title>The Pristionchus pacificus genome provides a unique perspective on nematode lifestyle and parasitism.</title>
        <authorList>
            <person name="Dieterich C."/>
            <person name="Clifton S.W."/>
            <person name="Schuster L.N."/>
            <person name="Chinwalla A."/>
            <person name="Delehaunty K."/>
            <person name="Dinkelacker I."/>
            <person name="Fulton L."/>
            <person name="Fulton R."/>
            <person name="Godfrey J."/>
            <person name="Minx P."/>
            <person name="Mitreva M."/>
            <person name="Roeseler W."/>
            <person name="Tian H."/>
            <person name="Witte H."/>
            <person name="Yang S.P."/>
            <person name="Wilson R.K."/>
            <person name="Sommer R.J."/>
        </authorList>
    </citation>
    <scope>NUCLEOTIDE SEQUENCE [LARGE SCALE GENOMIC DNA]</scope>
    <source>
        <strain evidence="2">PS312</strain>
    </source>
</reference>
<organism evidence="1 2">
    <name type="scientific">Pristionchus pacificus</name>
    <name type="common">Parasitic nematode worm</name>
    <dbReference type="NCBI Taxonomy" id="54126"/>
    <lineage>
        <taxon>Eukaryota</taxon>
        <taxon>Metazoa</taxon>
        <taxon>Ecdysozoa</taxon>
        <taxon>Nematoda</taxon>
        <taxon>Chromadorea</taxon>
        <taxon>Rhabditida</taxon>
        <taxon>Rhabditina</taxon>
        <taxon>Diplogasteromorpha</taxon>
        <taxon>Diplogasteroidea</taxon>
        <taxon>Neodiplogasteridae</taxon>
        <taxon>Pristionchus</taxon>
    </lineage>
</organism>
<proteinExistence type="predicted"/>
<dbReference type="EnsemblMetazoa" id="PPA38038.1">
    <property type="protein sequence ID" value="PPA38038.1"/>
    <property type="gene ID" value="WBGene00276407"/>
</dbReference>
<dbReference type="Proteomes" id="UP000005239">
    <property type="component" value="Unassembled WGS sequence"/>
</dbReference>
<accession>A0A8R1Z0K5</accession>
<reference evidence="1" key="2">
    <citation type="submission" date="2022-06" db="UniProtKB">
        <authorList>
            <consortium name="EnsemblMetazoa"/>
        </authorList>
    </citation>
    <scope>IDENTIFICATION</scope>
    <source>
        <strain evidence="1">PS312</strain>
    </source>
</reference>
<evidence type="ECO:0000313" key="1">
    <source>
        <dbReference type="EnsemblMetazoa" id="PPA38038.1"/>
    </source>
</evidence>